<comment type="subcellular location">
    <subcellularLocation>
        <location evidence="1">Cell membrane</location>
        <topology evidence="1">Single-pass membrane protein</topology>
    </subcellularLocation>
    <subcellularLocation>
        <location evidence="7">Cell membrane</location>
        <topology evidence="7">Single-pass type II membrane protein</topology>
    </subcellularLocation>
</comment>
<evidence type="ECO:0000256" key="1">
    <source>
        <dbReference type="ARBA" id="ARBA00004162"/>
    </source>
</evidence>
<proteinExistence type="inferred from homology"/>
<keyword evidence="10" id="KW-1185">Reference proteome</keyword>
<dbReference type="PANTHER" id="PTHR30558">
    <property type="entry name" value="EXBD MEMBRANE COMPONENT OF PMF-DRIVEN MACROMOLECULE IMPORT SYSTEM"/>
    <property type="match status" value="1"/>
</dbReference>
<keyword evidence="7" id="KW-0813">Transport</keyword>
<evidence type="ECO:0000313" key="9">
    <source>
        <dbReference type="EMBL" id="GLS91069.1"/>
    </source>
</evidence>
<evidence type="ECO:0000256" key="7">
    <source>
        <dbReference type="RuleBase" id="RU003879"/>
    </source>
</evidence>
<keyword evidence="5 8" id="KW-1133">Transmembrane helix</keyword>
<evidence type="ECO:0000256" key="2">
    <source>
        <dbReference type="ARBA" id="ARBA00005811"/>
    </source>
</evidence>
<sequence>MIQSRSDATAINQTPDLTPLLDIIFIVMVFLLLTANITVKTLTLDVPSTEHSDVLQTQNEQVIAISLLADNNLSAQGNGWAIEEMHYPDFDGFSKTLLGLHKKFPERPVVIASDKLVSVERMLQLLAFMQKNNINATNIIMDEQT</sequence>
<evidence type="ECO:0000256" key="6">
    <source>
        <dbReference type="ARBA" id="ARBA00023136"/>
    </source>
</evidence>
<keyword evidence="3" id="KW-1003">Cell membrane</keyword>
<protein>
    <submittedName>
        <fullName evidence="9">Biopolymer transporter ExbD</fullName>
    </submittedName>
</protein>
<organism evidence="9 10">
    <name type="scientific">Psychromonas marina</name>
    <dbReference type="NCBI Taxonomy" id="88364"/>
    <lineage>
        <taxon>Bacteria</taxon>
        <taxon>Pseudomonadati</taxon>
        <taxon>Pseudomonadota</taxon>
        <taxon>Gammaproteobacteria</taxon>
        <taxon>Alteromonadales</taxon>
        <taxon>Psychromonadaceae</taxon>
        <taxon>Psychromonas</taxon>
    </lineage>
</organism>
<gene>
    <name evidence="9" type="primary">exbD1</name>
    <name evidence="9" type="ORF">GCM10007916_21370</name>
</gene>
<dbReference type="Proteomes" id="UP001157353">
    <property type="component" value="Unassembled WGS sequence"/>
</dbReference>
<evidence type="ECO:0000313" key="10">
    <source>
        <dbReference type="Proteomes" id="UP001157353"/>
    </source>
</evidence>
<keyword evidence="7" id="KW-0653">Protein transport</keyword>
<evidence type="ECO:0000256" key="8">
    <source>
        <dbReference type="SAM" id="Phobius"/>
    </source>
</evidence>
<evidence type="ECO:0000256" key="3">
    <source>
        <dbReference type="ARBA" id="ARBA00022475"/>
    </source>
</evidence>
<dbReference type="InterPro" id="IPR003400">
    <property type="entry name" value="ExbD"/>
</dbReference>
<comment type="caution">
    <text evidence="9">The sequence shown here is derived from an EMBL/GenBank/DDBJ whole genome shotgun (WGS) entry which is preliminary data.</text>
</comment>
<accession>A0ABQ6E0W1</accession>
<keyword evidence="6 8" id="KW-0472">Membrane</keyword>
<evidence type="ECO:0000256" key="5">
    <source>
        <dbReference type="ARBA" id="ARBA00022989"/>
    </source>
</evidence>
<dbReference type="EMBL" id="BSPQ01000009">
    <property type="protein sequence ID" value="GLS91069.1"/>
    <property type="molecule type" value="Genomic_DNA"/>
</dbReference>
<reference evidence="10" key="1">
    <citation type="journal article" date="2019" name="Int. J. Syst. Evol. Microbiol.">
        <title>The Global Catalogue of Microorganisms (GCM) 10K type strain sequencing project: providing services to taxonomists for standard genome sequencing and annotation.</title>
        <authorList>
            <consortium name="The Broad Institute Genomics Platform"/>
            <consortium name="The Broad Institute Genome Sequencing Center for Infectious Disease"/>
            <person name="Wu L."/>
            <person name="Ma J."/>
        </authorList>
    </citation>
    <scope>NUCLEOTIDE SEQUENCE [LARGE SCALE GENOMIC DNA]</scope>
    <source>
        <strain evidence="10">NBRC 103166</strain>
    </source>
</reference>
<feature type="transmembrane region" description="Helical" evidence="8">
    <location>
        <begin position="20"/>
        <end position="39"/>
    </location>
</feature>
<comment type="similarity">
    <text evidence="2 7">Belongs to the ExbD/TolR family.</text>
</comment>
<dbReference type="Pfam" id="PF02472">
    <property type="entry name" value="ExbD"/>
    <property type="match status" value="1"/>
</dbReference>
<name>A0ABQ6E0W1_9GAMM</name>
<evidence type="ECO:0000256" key="4">
    <source>
        <dbReference type="ARBA" id="ARBA00022692"/>
    </source>
</evidence>
<keyword evidence="4 7" id="KW-0812">Transmembrane</keyword>
<dbReference type="RefSeq" id="WP_284204190.1">
    <property type="nucleotide sequence ID" value="NZ_BSPQ01000009.1"/>
</dbReference>
<dbReference type="PANTHER" id="PTHR30558:SF15">
    <property type="entry name" value="BIOPOLYMER TRANSPORT PROTEIN EXBD1"/>
    <property type="match status" value="1"/>
</dbReference>